<keyword evidence="1" id="KW-0678">Repressor</keyword>
<name>A0AA88WF64_9ASTE</name>
<dbReference type="PANTHER" id="PTHR33388">
    <property type="entry name" value="OS01G0212500 PROTEIN"/>
    <property type="match status" value="1"/>
</dbReference>
<dbReference type="PANTHER" id="PTHR33388:SF2">
    <property type="entry name" value="PROTEIN SPOROCYTELESS"/>
    <property type="match status" value="1"/>
</dbReference>
<dbReference type="GO" id="GO:0003700">
    <property type="term" value="F:DNA-binding transcription factor activity"/>
    <property type="evidence" value="ECO:0007669"/>
    <property type="project" value="InterPro"/>
</dbReference>
<evidence type="ECO:0000256" key="3">
    <source>
        <dbReference type="ARBA" id="ARBA00023163"/>
    </source>
</evidence>
<accession>A0AA88WF64</accession>
<dbReference type="InterPro" id="IPR040356">
    <property type="entry name" value="SPEAR"/>
</dbReference>
<dbReference type="EMBL" id="JAVXUP010000761">
    <property type="protein sequence ID" value="KAK3021395.1"/>
    <property type="molecule type" value="Genomic_DNA"/>
</dbReference>
<sequence>MATSVLMGSDHDNTARNLTGSEGEMPENGKQVGRRRKYSKLTESTQRKKKKPQRGMGVAQLERLRLQEWRKMTEFTPPTNTHLPDPIAPTMPFPIATKFGNHGGSVYGVGQGGWNQALLLQRLANGSSGAGGGGFLSEPYNIHPYGFRVPSQNFRVGNLTETSNELSSMPNTKYFSDQNCGVCHKKKRINGGNFGCNGGKNMFTEMSPVNGCNNATLVGSNVGRTKWSSITGEDLESGTKAPSHASYTGQNIHQGLGSTGRGGSAFMEYEFLPGKIGGGGCRSGGPLSNGLITSVGAGGGGGGGGGGSGEASWVTTATAGGVDENQGSNSIDLSLKLSY</sequence>
<keyword evidence="6" id="KW-1185">Reference proteome</keyword>
<evidence type="ECO:0000256" key="2">
    <source>
        <dbReference type="ARBA" id="ARBA00023015"/>
    </source>
</evidence>
<keyword evidence="2" id="KW-0805">Transcription regulation</keyword>
<comment type="caution">
    <text evidence="5">The sequence shown here is derived from an EMBL/GenBank/DDBJ whole genome shotgun (WGS) entry which is preliminary data.</text>
</comment>
<feature type="region of interest" description="Disordered" evidence="4">
    <location>
        <begin position="234"/>
        <end position="253"/>
    </location>
</feature>
<organism evidence="5 6">
    <name type="scientific">Escallonia herrerae</name>
    <dbReference type="NCBI Taxonomy" id="1293975"/>
    <lineage>
        <taxon>Eukaryota</taxon>
        <taxon>Viridiplantae</taxon>
        <taxon>Streptophyta</taxon>
        <taxon>Embryophyta</taxon>
        <taxon>Tracheophyta</taxon>
        <taxon>Spermatophyta</taxon>
        <taxon>Magnoliopsida</taxon>
        <taxon>eudicotyledons</taxon>
        <taxon>Gunneridae</taxon>
        <taxon>Pentapetalae</taxon>
        <taxon>asterids</taxon>
        <taxon>campanulids</taxon>
        <taxon>Escalloniales</taxon>
        <taxon>Escalloniaceae</taxon>
        <taxon>Escallonia</taxon>
    </lineage>
</organism>
<evidence type="ECO:0000256" key="4">
    <source>
        <dbReference type="SAM" id="MobiDB-lite"/>
    </source>
</evidence>
<keyword evidence="3" id="KW-0804">Transcription</keyword>
<reference evidence="5" key="1">
    <citation type="submission" date="2022-12" db="EMBL/GenBank/DDBJ databases">
        <title>Draft genome assemblies for two species of Escallonia (Escalloniales).</title>
        <authorList>
            <person name="Chanderbali A."/>
            <person name="Dervinis C."/>
            <person name="Anghel I."/>
            <person name="Soltis D."/>
            <person name="Soltis P."/>
            <person name="Zapata F."/>
        </authorList>
    </citation>
    <scope>NUCLEOTIDE SEQUENCE</scope>
    <source>
        <strain evidence="5">UCBG64.0493</strain>
        <tissue evidence="5">Leaf</tissue>
    </source>
</reference>
<dbReference type="Proteomes" id="UP001188597">
    <property type="component" value="Unassembled WGS sequence"/>
</dbReference>
<feature type="region of interest" description="Disordered" evidence="4">
    <location>
        <begin position="1"/>
        <end position="58"/>
    </location>
</feature>
<evidence type="ECO:0000256" key="1">
    <source>
        <dbReference type="ARBA" id="ARBA00022491"/>
    </source>
</evidence>
<gene>
    <name evidence="5" type="ORF">RJ639_046803</name>
</gene>
<evidence type="ECO:0000313" key="5">
    <source>
        <dbReference type="EMBL" id="KAK3021395.1"/>
    </source>
</evidence>
<dbReference type="Pfam" id="PF08744">
    <property type="entry name" value="NOZZLE"/>
    <property type="match status" value="1"/>
</dbReference>
<dbReference type="AlphaFoldDB" id="A0AA88WF64"/>
<evidence type="ECO:0000313" key="6">
    <source>
        <dbReference type="Proteomes" id="UP001188597"/>
    </source>
</evidence>
<dbReference type="InterPro" id="IPR014855">
    <property type="entry name" value="NOZZLE"/>
</dbReference>
<protein>
    <submittedName>
        <fullName evidence="5">Uncharacterized protein</fullName>
    </submittedName>
</protein>
<proteinExistence type="predicted"/>